<evidence type="ECO:0000259" key="9">
    <source>
        <dbReference type="Pfam" id="PF09335"/>
    </source>
</evidence>
<name>A0ABV5CZ67_9ACTN</name>
<dbReference type="RefSeq" id="WP_375736434.1">
    <property type="nucleotide sequence ID" value="NZ_JBCGDC010000134.1"/>
</dbReference>
<comment type="similarity">
    <text evidence="2">Belongs to the DedA family.</text>
</comment>
<dbReference type="EMBL" id="JBCGDC010000134">
    <property type="protein sequence ID" value="MFB6397299.1"/>
    <property type="molecule type" value="Genomic_DNA"/>
</dbReference>
<feature type="non-terminal residue" evidence="10">
    <location>
        <position position="507"/>
    </location>
</feature>
<keyword evidence="3" id="KW-1003">Cell membrane</keyword>
<evidence type="ECO:0000256" key="1">
    <source>
        <dbReference type="ARBA" id="ARBA00004651"/>
    </source>
</evidence>
<sequence length="507" mass="51712">MHDLLMRLADLPPGLIYVVAAALVMGETALLLGLFVPAEGTLLLVGFLAYTGTLRLGPTLLIMITAAAVGDALAFRAGRRYGPRLRAGGFGARVGEERWARADRMLGRMGGRGIAGARWVAFARTLLPRLAGSTGMRYRRFAPWNLLGVVSWVGGSIVVGYLAGESYAAVSHYLGRATAAVLLMLVSVVAIVLAGRWLGRNPDPVRALLARAGRLPVLRWVVHRYGALFTGLSARVGAGWALVANLAAGLVLLFSGGLVLAWAVSTVVDGSGLSAVDTAIAGWFAGQRTDGAVEVAHTAIGALRGSLLIAVVGMLALAHGWRTRAWRDDLVGVVGTVGAFVPPVLVALVADLTILDESSAGGPLPAALLPGQNAVASASLCTLAWLLSRRARWPVAVAAWTGAAVGVVTVAGARLYVGWSTASETVTSVLLGVLWTAVFMIAWATRDRAVRKPDGATGTGAVGTGAVGIASAGAGPAGSGGPLADGRSAGDTGPVAAGGRADGDRPA</sequence>
<feature type="transmembrane region" description="Helical" evidence="8">
    <location>
        <begin position="242"/>
        <end position="264"/>
    </location>
</feature>
<feature type="transmembrane region" description="Helical" evidence="8">
    <location>
        <begin position="144"/>
        <end position="164"/>
    </location>
</feature>
<evidence type="ECO:0000256" key="8">
    <source>
        <dbReference type="SAM" id="Phobius"/>
    </source>
</evidence>
<feature type="domain" description="VTT" evidence="9">
    <location>
        <begin position="36"/>
        <end position="161"/>
    </location>
</feature>
<feature type="transmembrane region" description="Helical" evidence="8">
    <location>
        <begin position="367"/>
        <end position="388"/>
    </location>
</feature>
<feature type="transmembrane region" description="Helical" evidence="8">
    <location>
        <begin position="176"/>
        <end position="198"/>
    </location>
</feature>
<feature type="transmembrane region" description="Helical" evidence="8">
    <location>
        <begin position="330"/>
        <end position="355"/>
    </location>
</feature>
<accession>A0ABV5CZ67</accession>
<comment type="subcellular location">
    <subcellularLocation>
        <location evidence="1">Cell membrane</location>
        <topology evidence="1">Multi-pass membrane protein</topology>
    </subcellularLocation>
</comment>
<evidence type="ECO:0000313" key="11">
    <source>
        <dbReference type="Proteomes" id="UP001582793"/>
    </source>
</evidence>
<feature type="region of interest" description="Disordered" evidence="7">
    <location>
        <begin position="473"/>
        <end position="507"/>
    </location>
</feature>
<evidence type="ECO:0000256" key="6">
    <source>
        <dbReference type="ARBA" id="ARBA00023136"/>
    </source>
</evidence>
<reference evidence="10 11" key="1">
    <citation type="submission" date="2024-04" db="EMBL/GenBank/DDBJ databases">
        <title>Polymorphospora sp. isolated from Baiyangdian Lake in Xiong'an New Area.</title>
        <authorList>
            <person name="Zhang X."/>
            <person name="Liu J."/>
        </authorList>
    </citation>
    <scope>NUCLEOTIDE SEQUENCE [LARGE SCALE GENOMIC DNA]</scope>
    <source>
        <strain evidence="10 11">2-325</strain>
    </source>
</reference>
<dbReference type="PANTHER" id="PTHR30353">
    <property type="entry name" value="INNER MEMBRANE PROTEIN DEDA-RELATED"/>
    <property type="match status" value="1"/>
</dbReference>
<keyword evidence="6 8" id="KW-0472">Membrane</keyword>
<feature type="transmembrane region" description="Helical" evidence="8">
    <location>
        <begin position="395"/>
        <end position="419"/>
    </location>
</feature>
<keyword evidence="11" id="KW-1185">Reference proteome</keyword>
<keyword evidence="4 8" id="KW-0812">Transmembrane</keyword>
<feature type="transmembrane region" description="Helical" evidence="8">
    <location>
        <begin position="15"/>
        <end position="36"/>
    </location>
</feature>
<evidence type="ECO:0000256" key="5">
    <source>
        <dbReference type="ARBA" id="ARBA00022989"/>
    </source>
</evidence>
<dbReference type="PANTHER" id="PTHR30353:SF0">
    <property type="entry name" value="TRANSMEMBRANE PROTEIN"/>
    <property type="match status" value="1"/>
</dbReference>
<feature type="transmembrane region" description="Helical" evidence="8">
    <location>
        <begin position="56"/>
        <end position="75"/>
    </location>
</feature>
<dbReference type="InterPro" id="IPR032816">
    <property type="entry name" value="VTT_dom"/>
</dbReference>
<gene>
    <name evidence="10" type="ORF">AAFH96_30010</name>
</gene>
<proteinExistence type="inferred from homology"/>
<feature type="transmembrane region" description="Helical" evidence="8">
    <location>
        <begin position="295"/>
        <end position="318"/>
    </location>
</feature>
<evidence type="ECO:0000313" key="10">
    <source>
        <dbReference type="EMBL" id="MFB6397299.1"/>
    </source>
</evidence>
<evidence type="ECO:0000256" key="2">
    <source>
        <dbReference type="ARBA" id="ARBA00010792"/>
    </source>
</evidence>
<evidence type="ECO:0000256" key="3">
    <source>
        <dbReference type="ARBA" id="ARBA00022475"/>
    </source>
</evidence>
<comment type="caution">
    <text evidence="10">The sequence shown here is derived from an EMBL/GenBank/DDBJ whole genome shotgun (WGS) entry which is preliminary data.</text>
</comment>
<protein>
    <submittedName>
        <fullName evidence="10">VTT domain-containing protein</fullName>
    </submittedName>
</protein>
<evidence type="ECO:0000256" key="4">
    <source>
        <dbReference type="ARBA" id="ARBA00022692"/>
    </source>
</evidence>
<keyword evidence="5 8" id="KW-1133">Transmembrane helix</keyword>
<dbReference type="InterPro" id="IPR032818">
    <property type="entry name" value="DedA-like"/>
</dbReference>
<organism evidence="10 11">
    <name type="scientific">Polymorphospora lycopeni</name>
    <dbReference type="NCBI Taxonomy" id="3140240"/>
    <lineage>
        <taxon>Bacteria</taxon>
        <taxon>Bacillati</taxon>
        <taxon>Actinomycetota</taxon>
        <taxon>Actinomycetes</taxon>
        <taxon>Micromonosporales</taxon>
        <taxon>Micromonosporaceae</taxon>
        <taxon>Polymorphospora</taxon>
    </lineage>
</organism>
<dbReference type="Pfam" id="PF09335">
    <property type="entry name" value="VTT_dom"/>
    <property type="match status" value="1"/>
</dbReference>
<feature type="transmembrane region" description="Helical" evidence="8">
    <location>
        <begin position="425"/>
        <end position="444"/>
    </location>
</feature>
<dbReference type="Proteomes" id="UP001582793">
    <property type="component" value="Unassembled WGS sequence"/>
</dbReference>
<evidence type="ECO:0000256" key="7">
    <source>
        <dbReference type="SAM" id="MobiDB-lite"/>
    </source>
</evidence>